<reference evidence="1 2" key="1">
    <citation type="submission" date="2021-06" db="EMBL/GenBank/DDBJ databases">
        <authorList>
            <person name="Palmer J.M."/>
        </authorList>
    </citation>
    <scope>NUCLEOTIDE SEQUENCE [LARGE SCALE GENOMIC DNA]</scope>
    <source>
        <strain evidence="1 2">AS_MEX2019</strain>
        <tissue evidence="1">Muscle</tissue>
    </source>
</reference>
<sequence>MAQVPGRCICPSCGLVGWGCWRCLGGGWAGLEVCCSAGCLVRGGIGAVGWGLAWRGYSLWGGGFVSTSRAWGHWRLDRLGGDGGAVLDSVSPWAVVAVAVM</sequence>
<accession>A0ABV0Y7Q8</accession>
<evidence type="ECO:0000313" key="1">
    <source>
        <dbReference type="EMBL" id="MEQ2289762.1"/>
    </source>
</evidence>
<comment type="caution">
    <text evidence="1">The sequence shown here is derived from an EMBL/GenBank/DDBJ whole genome shotgun (WGS) entry which is preliminary data.</text>
</comment>
<gene>
    <name evidence="1" type="ORF">AMECASPLE_036547</name>
</gene>
<dbReference type="EMBL" id="JAHRIP010024642">
    <property type="protein sequence ID" value="MEQ2289762.1"/>
    <property type="molecule type" value="Genomic_DNA"/>
</dbReference>
<evidence type="ECO:0000313" key="2">
    <source>
        <dbReference type="Proteomes" id="UP001469553"/>
    </source>
</evidence>
<protein>
    <submittedName>
        <fullName evidence="1">Uncharacterized protein</fullName>
    </submittedName>
</protein>
<organism evidence="1 2">
    <name type="scientific">Ameca splendens</name>
    <dbReference type="NCBI Taxonomy" id="208324"/>
    <lineage>
        <taxon>Eukaryota</taxon>
        <taxon>Metazoa</taxon>
        <taxon>Chordata</taxon>
        <taxon>Craniata</taxon>
        <taxon>Vertebrata</taxon>
        <taxon>Euteleostomi</taxon>
        <taxon>Actinopterygii</taxon>
        <taxon>Neopterygii</taxon>
        <taxon>Teleostei</taxon>
        <taxon>Neoteleostei</taxon>
        <taxon>Acanthomorphata</taxon>
        <taxon>Ovalentaria</taxon>
        <taxon>Atherinomorphae</taxon>
        <taxon>Cyprinodontiformes</taxon>
        <taxon>Goodeidae</taxon>
        <taxon>Ameca</taxon>
    </lineage>
</organism>
<dbReference type="Proteomes" id="UP001469553">
    <property type="component" value="Unassembled WGS sequence"/>
</dbReference>
<name>A0ABV0Y7Q8_9TELE</name>
<proteinExistence type="predicted"/>
<keyword evidence="2" id="KW-1185">Reference proteome</keyword>